<dbReference type="Gene3D" id="1.25.40.180">
    <property type="match status" value="1"/>
</dbReference>
<evidence type="ECO:0000256" key="3">
    <source>
        <dbReference type="ARBA" id="ARBA00022833"/>
    </source>
</evidence>
<evidence type="ECO:0000256" key="5">
    <source>
        <dbReference type="PROSITE-ProRule" id="PRU00723"/>
    </source>
</evidence>
<feature type="zinc finger region" description="C3H1-type" evidence="5">
    <location>
        <begin position="86"/>
        <end position="114"/>
    </location>
</feature>
<dbReference type="InterPro" id="IPR016024">
    <property type="entry name" value="ARM-type_fold"/>
</dbReference>
<dbReference type="GO" id="GO:0003677">
    <property type="term" value="F:DNA binding"/>
    <property type="evidence" value="ECO:0007669"/>
    <property type="project" value="UniProtKB-KW"/>
</dbReference>
<dbReference type="STRING" id="40148.A0A0E0AK40"/>
<sequence>MPQDDDWFWAPTPVVVGETTSKPQPPVAGKTKKVEEQHPRRPGEPDCSYYVKFGSCKFGISCVYNHPDPRRQHGADDKKPEQFPRRPGEPDCSYYVKFGSCKFGMNCRFNHPTRMPVPPQEYFPGNACHCHHSEGKSKVEQVNLNVLGLPLRAGTWLCSYYMNRGICKFGTNCKFDHPDPGSDHEKWVVSSNANQVSSQVNIYSVLDHEESNEHTFTSEEVHQPRNPSFHKRISYTRDQLLQLGQNVEVPKDILKFCQDTNVELNGEDKISGFGAEKDHVQTPSYKRFDAIDSRDWHSRSAQTNWEQKFWDKFSEAKQLYAISWKQEKFNKPDQSSFHFDSKVQDDPISVLVKAEVPLSIQRGIISGKDEDVINLIFEMVVAEPAFCSMYAQLCTYLNQNLTPFPPEDCDCEEITFKQALLNKCQEIFESAHTVRAEIDKLIGQDREMEQPDKERVVKLETLGNIHFIRALQKKKLITNKIIDHIVQAVMDCGKFRFEPLGKVDLLNIIFEGMLDSDSAGAESNICVNVMIGGNKSSIAANDVEMTRKNWHRIQRYDTKCHYQTRLYPMSENQLENTNSHQKLFI</sequence>
<evidence type="ECO:0000256" key="4">
    <source>
        <dbReference type="ARBA" id="ARBA00023125"/>
    </source>
</evidence>
<dbReference type="InterPro" id="IPR036855">
    <property type="entry name" value="Znf_CCCH_sf"/>
</dbReference>
<evidence type="ECO:0000256" key="2">
    <source>
        <dbReference type="ARBA" id="ARBA00022771"/>
    </source>
</evidence>
<keyword evidence="4" id="KW-0238">DNA-binding</keyword>
<feature type="zinc finger region" description="C3H1-type" evidence="5">
    <location>
        <begin position="152"/>
        <end position="180"/>
    </location>
</feature>
<dbReference type="AlphaFoldDB" id="A0A0E0AK40"/>
<evidence type="ECO:0000313" key="8">
    <source>
        <dbReference type="EnsemblPlants" id="OGLUM07G14590.1"/>
    </source>
</evidence>
<feature type="zinc finger region" description="C3H1-type" evidence="5">
    <location>
        <begin position="41"/>
        <end position="69"/>
    </location>
</feature>
<dbReference type="PROSITE" id="PS50103">
    <property type="entry name" value="ZF_C3H1"/>
    <property type="match status" value="3"/>
</dbReference>
<feature type="region of interest" description="Disordered" evidence="6">
    <location>
        <begin position="69"/>
        <end position="88"/>
    </location>
</feature>
<keyword evidence="1 5" id="KW-0479">Metal-binding</keyword>
<dbReference type="GO" id="GO:0008270">
    <property type="term" value="F:zinc ion binding"/>
    <property type="evidence" value="ECO:0007669"/>
    <property type="project" value="UniProtKB-KW"/>
</dbReference>
<feature type="domain" description="C3H1-type" evidence="7">
    <location>
        <begin position="41"/>
        <end position="69"/>
    </location>
</feature>
<dbReference type="Pfam" id="PF00642">
    <property type="entry name" value="zf-CCCH"/>
    <property type="match status" value="3"/>
</dbReference>
<dbReference type="Gene3D" id="4.10.1000.10">
    <property type="entry name" value="Zinc finger, CCCH-type"/>
    <property type="match status" value="1"/>
</dbReference>
<dbReference type="Proteomes" id="UP000026961">
    <property type="component" value="Chromosome 7"/>
</dbReference>
<reference evidence="8" key="2">
    <citation type="submission" date="2018-05" db="EMBL/GenBank/DDBJ databases">
        <title>OgluRS3 (Oryza glumaepatula Reference Sequence Version 3).</title>
        <authorList>
            <person name="Zhang J."/>
            <person name="Kudrna D."/>
            <person name="Lee S."/>
            <person name="Talag J."/>
            <person name="Welchert J."/>
            <person name="Wing R.A."/>
        </authorList>
    </citation>
    <scope>NUCLEOTIDE SEQUENCE [LARGE SCALE GENOMIC DNA]</scope>
</reference>
<dbReference type="PANTHER" id="PTHR12506">
    <property type="entry name" value="PROTEIN PHOSPHATASE RELATED"/>
    <property type="match status" value="1"/>
</dbReference>
<dbReference type="HOGENOM" id="CLU_439029_0_0_1"/>
<evidence type="ECO:0000256" key="1">
    <source>
        <dbReference type="ARBA" id="ARBA00022723"/>
    </source>
</evidence>
<dbReference type="SMART" id="SM00356">
    <property type="entry name" value="ZnF_C3H1"/>
    <property type="match status" value="3"/>
</dbReference>
<keyword evidence="3 5" id="KW-0862">Zinc</keyword>
<dbReference type="SUPFAM" id="SSF90229">
    <property type="entry name" value="CCCH zinc finger"/>
    <property type="match status" value="1"/>
</dbReference>
<dbReference type="Gene3D" id="2.30.30.1190">
    <property type="match status" value="1"/>
</dbReference>
<dbReference type="PANTHER" id="PTHR12506:SF50">
    <property type="entry name" value="ZINC FINGER CCCH DOMAIN-CONTAINING PROTEIN 26"/>
    <property type="match status" value="1"/>
</dbReference>
<dbReference type="Gramene" id="OGLUM07G14590.1">
    <property type="protein sequence ID" value="OGLUM07G14590.1"/>
    <property type="gene ID" value="OGLUM07G14590"/>
</dbReference>
<evidence type="ECO:0000256" key="6">
    <source>
        <dbReference type="SAM" id="MobiDB-lite"/>
    </source>
</evidence>
<protein>
    <recommendedName>
        <fullName evidence="7">C3H1-type domain-containing protein</fullName>
    </recommendedName>
</protein>
<dbReference type="GO" id="GO:0003729">
    <property type="term" value="F:mRNA binding"/>
    <property type="evidence" value="ECO:0007669"/>
    <property type="project" value="UniProtKB-ARBA"/>
</dbReference>
<accession>A0A0E0AK40</accession>
<evidence type="ECO:0000259" key="7">
    <source>
        <dbReference type="PROSITE" id="PS50103"/>
    </source>
</evidence>
<keyword evidence="2 5" id="KW-0863">Zinc-finger</keyword>
<proteinExistence type="predicted"/>
<feature type="domain" description="C3H1-type" evidence="7">
    <location>
        <begin position="86"/>
        <end position="114"/>
    </location>
</feature>
<dbReference type="Pfam" id="PF02854">
    <property type="entry name" value="MIF4G"/>
    <property type="match status" value="1"/>
</dbReference>
<feature type="region of interest" description="Disordered" evidence="6">
    <location>
        <begin position="1"/>
        <end position="46"/>
    </location>
</feature>
<dbReference type="SUPFAM" id="SSF48371">
    <property type="entry name" value="ARM repeat"/>
    <property type="match status" value="1"/>
</dbReference>
<dbReference type="InterPro" id="IPR050974">
    <property type="entry name" value="Plant_ZF_CCCH"/>
</dbReference>
<name>A0A0E0AK40_9ORYZ</name>
<organism evidence="8">
    <name type="scientific">Oryza glumipatula</name>
    <dbReference type="NCBI Taxonomy" id="40148"/>
    <lineage>
        <taxon>Eukaryota</taxon>
        <taxon>Viridiplantae</taxon>
        <taxon>Streptophyta</taxon>
        <taxon>Embryophyta</taxon>
        <taxon>Tracheophyta</taxon>
        <taxon>Spermatophyta</taxon>
        <taxon>Magnoliopsida</taxon>
        <taxon>Liliopsida</taxon>
        <taxon>Poales</taxon>
        <taxon>Poaceae</taxon>
        <taxon>BOP clade</taxon>
        <taxon>Oryzoideae</taxon>
        <taxon>Oryzeae</taxon>
        <taxon>Oryzinae</taxon>
        <taxon>Oryza</taxon>
    </lineage>
</organism>
<feature type="compositionally biased region" description="Basic and acidic residues" evidence="6">
    <location>
        <begin position="32"/>
        <end position="44"/>
    </location>
</feature>
<dbReference type="InterPro" id="IPR000571">
    <property type="entry name" value="Znf_CCCH"/>
</dbReference>
<reference evidence="8" key="1">
    <citation type="submission" date="2015-04" db="UniProtKB">
        <authorList>
            <consortium name="EnsemblPlants"/>
        </authorList>
    </citation>
    <scope>IDENTIFICATION</scope>
</reference>
<dbReference type="InterPro" id="IPR003890">
    <property type="entry name" value="MIF4G-like_typ-3"/>
</dbReference>
<keyword evidence="9" id="KW-1185">Reference proteome</keyword>
<dbReference type="eggNOG" id="KOG0401">
    <property type="taxonomic scope" value="Eukaryota"/>
</dbReference>
<dbReference type="eggNOG" id="KOG1677">
    <property type="taxonomic scope" value="Eukaryota"/>
</dbReference>
<dbReference type="EnsemblPlants" id="OGLUM07G14590.1">
    <property type="protein sequence ID" value="OGLUM07G14590.1"/>
    <property type="gene ID" value="OGLUM07G14590"/>
</dbReference>
<evidence type="ECO:0000313" key="9">
    <source>
        <dbReference type="Proteomes" id="UP000026961"/>
    </source>
</evidence>
<feature type="domain" description="C3H1-type" evidence="7">
    <location>
        <begin position="152"/>
        <end position="180"/>
    </location>
</feature>